<evidence type="ECO:0000313" key="3">
    <source>
        <dbReference type="EMBL" id="OUJ18150.1"/>
    </source>
</evidence>
<gene>
    <name evidence="3" type="ORF">AMET1_1053</name>
</gene>
<dbReference type="InterPro" id="IPR050447">
    <property type="entry name" value="Erg6_SMT_methyltransf"/>
</dbReference>
<dbReference type="PANTHER" id="PTHR44068:SF11">
    <property type="entry name" value="GERANYL DIPHOSPHATE 2-C-METHYLTRANSFERASE"/>
    <property type="match status" value="1"/>
</dbReference>
<dbReference type="InterPro" id="IPR013216">
    <property type="entry name" value="Methyltransf_11"/>
</dbReference>
<keyword evidence="3" id="KW-0489">Methyltransferase</keyword>
<dbReference type="GO" id="GO:0032259">
    <property type="term" value="P:methylation"/>
    <property type="evidence" value="ECO:0007669"/>
    <property type="project" value="UniProtKB-KW"/>
</dbReference>
<evidence type="ECO:0000313" key="4">
    <source>
        <dbReference type="Proteomes" id="UP000195137"/>
    </source>
</evidence>
<dbReference type="AlphaFoldDB" id="A0A1Y3GA75"/>
<dbReference type="Gene3D" id="3.40.50.150">
    <property type="entry name" value="Vaccinia Virus protein VP39"/>
    <property type="match status" value="1"/>
</dbReference>
<dbReference type="SUPFAM" id="SSF53335">
    <property type="entry name" value="S-adenosyl-L-methionine-dependent methyltransferases"/>
    <property type="match status" value="1"/>
</dbReference>
<proteinExistence type="predicted"/>
<evidence type="ECO:0000256" key="1">
    <source>
        <dbReference type="ARBA" id="ARBA00022679"/>
    </source>
</evidence>
<comment type="caution">
    <text evidence="3">The sequence shown here is derived from an EMBL/GenBank/DDBJ whole genome shotgun (WGS) entry which is preliminary data.</text>
</comment>
<feature type="domain" description="Methyltransferase type 11" evidence="2">
    <location>
        <begin position="50"/>
        <end position="141"/>
    </location>
</feature>
<dbReference type="GO" id="GO:0008757">
    <property type="term" value="F:S-adenosylmethionine-dependent methyltransferase activity"/>
    <property type="evidence" value="ECO:0007669"/>
    <property type="project" value="InterPro"/>
</dbReference>
<reference evidence="3 4" key="1">
    <citation type="submission" date="2016-12" db="EMBL/GenBank/DDBJ databases">
        <title>Discovery of methanogenic haloarchaea.</title>
        <authorList>
            <person name="Sorokin D.Y."/>
            <person name="Makarova K.S."/>
            <person name="Abbas B."/>
            <person name="Ferrer M."/>
            <person name="Golyshin P.N."/>
        </authorList>
    </citation>
    <scope>NUCLEOTIDE SEQUENCE [LARGE SCALE GENOMIC DNA]</scope>
    <source>
        <strain evidence="3">AMET1</strain>
    </source>
</reference>
<dbReference type="Pfam" id="PF08241">
    <property type="entry name" value="Methyltransf_11"/>
    <property type="match status" value="1"/>
</dbReference>
<dbReference type="CDD" id="cd02440">
    <property type="entry name" value="AdoMet_MTases"/>
    <property type="match status" value="1"/>
</dbReference>
<dbReference type="InterPro" id="IPR029063">
    <property type="entry name" value="SAM-dependent_MTases_sf"/>
</dbReference>
<evidence type="ECO:0000259" key="2">
    <source>
        <dbReference type="Pfam" id="PF08241"/>
    </source>
</evidence>
<keyword evidence="4" id="KW-1185">Reference proteome</keyword>
<sequence length="253" mass="29070">MKGKKWYKNQEIAEKYEPKRFSGAGGTYINQTEKSCVKKTLGQIKNKKILEIATGTGRFSLMLAENGADVTACDISTPMLEIAQDKAERKGLTNKINFFKGDAEKLPFKDNTFDKVMAIRFMHLVDDPEKFLKEMARVTKDTVIFDTFNLQSFRILYNKILPMDSRLYSENEVKQLAKKTNLQITKKIDSFVIPFAVYRYTPDLLANTLKEIDYTMLNKQTGKKLSSVTYWKLKKKTKGGKNKSHKKSTDTNK</sequence>
<name>A0A1Y3GA75_9EURY</name>
<accession>A0A1Y3GA75</accession>
<dbReference type="EMBL" id="MRZU01000004">
    <property type="protein sequence ID" value="OUJ18150.1"/>
    <property type="molecule type" value="Genomic_DNA"/>
</dbReference>
<protein>
    <submittedName>
        <fullName evidence="3">SAM-dependent methyltransferase</fullName>
    </submittedName>
</protein>
<keyword evidence="1 3" id="KW-0808">Transferase</keyword>
<organism evidence="3 4">
    <name type="scientific">Methanonatronarchaeum thermophilum</name>
    <dbReference type="NCBI Taxonomy" id="1927129"/>
    <lineage>
        <taxon>Archaea</taxon>
        <taxon>Methanobacteriati</taxon>
        <taxon>Methanobacteriota</taxon>
        <taxon>Methanonatronarchaeia</taxon>
        <taxon>Methanonatronarchaeales</taxon>
        <taxon>Methanonatronarchaeaceae</taxon>
        <taxon>Methanonatronarchaeum</taxon>
    </lineage>
</organism>
<dbReference type="PANTHER" id="PTHR44068">
    <property type="entry name" value="ZGC:194242"/>
    <property type="match status" value="1"/>
</dbReference>
<dbReference type="Proteomes" id="UP000195137">
    <property type="component" value="Unassembled WGS sequence"/>
</dbReference>
<dbReference type="RefSeq" id="WP_086637447.1">
    <property type="nucleotide sequence ID" value="NZ_MRZU01000004.1"/>
</dbReference>